<sequence length="125" mass="14215">MKAATKNLNRRVLNLEIGDDEDPIFSQQDTPELSDLRQQGMDLMQREGDLMRRRVESIAEWARLHESGGDTAEVDLRWKAIEKELSENRLQHEALQARSATLVAASLARQRRELTAAKAARLHGL</sequence>
<dbReference type="Proteomes" id="UP001236657">
    <property type="component" value="Chromosome"/>
</dbReference>
<dbReference type="EMBL" id="CP133218">
    <property type="protein sequence ID" value="WML91244.1"/>
    <property type="molecule type" value="Genomic_DNA"/>
</dbReference>
<reference evidence="1 2" key="1">
    <citation type="submission" date="2023-08" db="EMBL/GenBank/DDBJ databases">
        <title>New molecular markers tilS and rpoB for phylogenetic and monitoring studies of the genus Thiothrix biodiversity.</title>
        <authorList>
            <person name="Ravin N.V."/>
            <person name="Smolyakov D."/>
            <person name="Markov N.D."/>
            <person name="Beletsky A.V."/>
            <person name="Mardanov A.V."/>
            <person name="Rudenko T.S."/>
            <person name="Grabovich M.Y."/>
        </authorList>
    </citation>
    <scope>NUCLEOTIDE SEQUENCE [LARGE SCALE GENOMIC DNA]</scope>
    <source>
        <strain evidence="1 2">MK1</strain>
    </source>
</reference>
<evidence type="ECO:0000313" key="1">
    <source>
        <dbReference type="EMBL" id="WML91244.1"/>
    </source>
</evidence>
<accession>A0ABY9MRG2</accession>
<protein>
    <submittedName>
        <fullName evidence="1">Uncharacterized protein</fullName>
    </submittedName>
</protein>
<gene>
    <name evidence="1" type="ORF">RCF98_02555</name>
</gene>
<name>A0ABY9MRG2_9GAMM</name>
<evidence type="ECO:0000313" key="2">
    <source>
        <dbReference type="Proteomes" id="UP001236657"/>
    </source>
</evidence>
<organism evidence="1 2">
    <name type="scientific">Thiothrix lacustris</name>
    <dbReference type="NCBI Taxonomy" id="525917"/>
    <lineage>
        <taxon>Bacteria</taxon>
        <taxon>Pseudomonadati</taxon>
        <taxon>Pseudomonadota</taxon>
        <taxon>Gammaproteobacteria</taxon>
        <taxon>Thiotrichales</taxon>
        <taxon>Thiotrichaceae</taxon>
        <taxon>Thiothrix</taxon>
    </lineage>
</organism>
<keyword evidence="2" id="KW-1185">Reference proteome</keyword>
<proteinExistence type="predicted"/>
<dbReference type="RefSeq" id="WP_308895975.1">
    <property type="nucleotide sequence ID" value="NZ_CP133218.1"/>
</dbReference>